<comment type="caution">
    <text evidence="2">The sequence shown here is derived from an EMBL/GenBank/DDBJ whole genome shotgun (WGS) entry which is preliminary data.</text>
</comment>
<accession>A0ABQ0NY75</accession>
<sequence length="158" mass="16863">MLPVALTNETFRSSGVMTSEDAQNIPPTKLHEIFGADTGLYLTVERYGNSYQVFNSVTVVSIKARLIDLRNGLSIWEGSAISRHNTNDNGGSSPLGSLVSAAVGQIMNSQLDYAHEVAGEASEYLLSPSSINGILPGPRSPAYTAARGQLDKSTQPHK</sequence>
<dbReference type="Gene3D" id="3.40.50.10610">
    <property type="entry name" value="ABC-type transport auxiliary lipoprotein component"/>
    <property type="match status" value="1"/>
</dbReference>
<gene>
    <name evidence="2" type="ORF">AA15669_0695</name>
</gene>
<dbReference type="Proteomes" id="UP001062901">
    <property type="component" value="Unassembled WGS sequence"/>
</dbReference>
<dbReference type="EMBL" id="BAQD01000007">
    <property type="protein sequence ID" value="GBQ05910.1"/>
    <property type="molecule type" value="Genomic_DNA"/>
</dbReference>
<protein>
    <submittedName>
        <fullName evidence="2">Uncharacterized protein</fullName>
    </submittedName>
</protein>
<feature type="region of interest" description="Disordered" evidence="1">
    <location>
        <begin position="137"/>
        <end position="158"/>
    </location>
</feature>
<evidence type="ECO:0000313" key="3">
    <source>
        <dbReference type="Proteomes" id="UP001062901"/>
    </source>
</evidence>
<evidence type="ECO:0000256" key="1">
    <source>
        <dbReference type="SAM" id="MobiDB-lite"/>
    </source>
</evidence>
<name>A0ABQ0NY75_9PROT</name>
<dbReference type="Pfam" id="PF05643">
    <property type="entry name" value="GNA1162-like"/>
    <property type="match status" value="1"/>
</dbReference>
<keyword evidence="3" id="KW-1185">Reference proteome</keyword>
<evidence type="ECO:0000313" key="2">
    <source>
        <dbReference type="EMBL" id="GBQ05910.1"/>
    </source>
</evidence>
<proteinExistence type="predicted"/>
<organism evidence="2 3">
    <name type="scientific">Saccharibacter floricola DSM 15669</name>
    <dbReference type="NCBI Taxonomy" id="1123227"/>
    <lineage>
        <taxon>Bacteria</taxon>
        <taxon>Pseudomonadati</taxon>
        <taxon>Pseudomonadota</taxon>
        <taxon>Alphaproteobacteria</taxon>
        <taxon>Acetobacterales</taxon>
        <taxon>Acetobacteraceae</taxon>
        <taxon>Saccharibacter</taxon>
    </lineage>
</organism>
<reference evidence="2" key="1">
    <citation type="submission" date="2013-04" db="EMBL/GenBank/DDBJ databases">
        <title>The genome sequencing project of 58 acetic acid bacteria.</title>
        <authorList>
            <person name="Okamoto-Kainuma A."/>
            <person name="Ishikawa M."/>
            <person name="Umino S."/>
            <person name="Koizumi Y."/>
            <person name="Shiwa Y."/>
            <person name="Yoshikawa H."/>
            <person name="Matsutani M."/>
            <person name="Matsushita K."/>
        </authorList>
    </citation>
    <scope>NUCLEOTIDE SEQUENCE</scope>
    <source>
        <strain evidence="2">DSM 15669</strain>
    </source>
</reference>
<dbReference type="InterPro" id="IPR008517">
    <property type="entry name" value="GNA1162-like"/>
</dbReference>